<dbReference type="Gene3D" id="1.25.40.10">
    <property type="entry name" value="Tetratricopeptide repeat domain"/>
    <property type="match status" value="2"/>
</dbReference>
<sequence>MILVNVIGSQIKRIRMKLNMTQGELADGICSRSYISQLEMGYCLPLPDLLTKIAERLQVPISELSEDCDQEEIIKVNIHRYIRGLIANIEACDWKKAYKYLFKLSGVQLNQEEKSIYVWGRGVLARSEQNFYQSAAYFLESIELAREIFDSEPLLLIRPLTSLGELYASIEQPEKAIPHLNEAQQLALQYNIHGIPLVTLYYALGYMHEKLGEYHSGLERFQQAEKLNIDYSSLYKSGDIYMGIGVCLRHLKLYEEAEQVNRKALKVLEYYNDPKKEARVAGVNTNLGIIYRCTEKYDLAISHLQKAVDIHKKIGSLHWLNNSYIELAKVYNQLGRYEEAKSICQEVLVNHTTEHILAEAYLTITDSLCHVGEKSQALDSLENALAYFSQKPNNRFFVKASRLATKMALLFGEEVTHIYDKYLAAPGVKY</sequence>
<dbReference type="CDD" id="cd00093">
    <property type="entry name" value="HTH_XRE"/>
    <property type="match status" value="1"/>
</dbReference>
<dbReference type="Pfam" id="PF13432">
    <property type="entry name" value="TPR_16"/>
    <property type="match status" value="1"/>
</dbReference>
<evidence type="ECO:0000256" key="2">
    <source>
        <dbReference type="ARBA" id="ARBA00022803"/>
    </source>
</evidence>
<evidence type="ECO:0000256" key="3">
    <source>
        <dbReference type="PROSITE-ProRule" id="PRU00339"/>
    </source>
</evidence>
<dbReference type="EMBL" id="JAPTNG010000023">
    <property type="protein sequence ID" value="MCZ0833401.1"/>
    <property type="molecule type" value="Genomic_DNA"/>
</dbReference>
<dbReference type="InterPro" id="IPR011990">
    <property type="entry name" value="TPR-like_helical_dom_sf"/>
</dbReference>
<dbReference type="PANTHER" id="PTHR45641">
    <property type="entry name" value="TETRATRICOPEPTIDE REPEAT PROTEIN (AFU_ORTHOLOGUE AFUA_6G03870)"/>
    <property type="match status" value="1"/>
</dbReference>
<dbReference type="InterPro" id="IPR010982">
    <property type="entry name" value="Lambda_DNA-bd_dom_sf"/>
</dbReference>
<dbReference type="SUPFAM" id="SSF47413">
    <property type="entry name" value="lambda repressor-like DNA-binding domains"/>
    <property type="match status" value="1"/>
</dbReference>
<reference evidence="5" key="1">
    <citation type="submission" date="2022-09" db="EMBL/GenBank/DDBJ databases">
        <title>Genome analysis and characterization of larvicidal activity of Brevibacillus strains.</title>
        <authorList>
            <person name="Patrusheva E.V."/>
            <person name="Izotova A.O."/>
            <person name="Toshchakov S.V."/>
            <person name="Sineoky S.P."/>
        </authorList>
    </citation>
    <scope>NUCLEOTIDE SEQUENCE</scope>
    <source>
        <strain evidence="5">VKPM_B-13244</strain>
    </source>
</reference>
<dbReference type="PANTHER" id="PTHR45641:SF19">
    <property type="entry name" value="NEPHROCYSTIN-3"/>
    <property type="match status" value="1"/>
</dbReference>
<feature type="repeat" description="TPR" evidence="3">
    <location>
        <begin position="281"/>
        <end position="314"/>
    </location>
</feature>
<dbReference type="Gene3D" id="1.10.260.40">
    <property type="entry name" value="lambda repressor-like DNA-binding domains"/>
    <property type="match status" value="1"/>
</dbReference>
<keyword evidence="1" id="KW-0677">Repeat</keyword>
<name>A0ABT4I2X0_9BACL</name>
<dbReference type="SMART" id="SM00028">
    <property type="entry name" value="TPR"/>
    <property type="match status" value="7"/>
</dbReference>
<feature type="domain" description="HTH cro/C1-type" evidence="4">
    <location>
        <begin position="11"/>
        <end position="64"/>
    </location>
</feature>
<keyword evidence="6" id="KW-1185">Reference proteome</keyword>
<protein>
    <submittedName>
        <fullName evidence="5">Tetratricopeptide repeat protein</fullName>
    </submittedName>
</protein>
<evidence type="ECO:0000313" key="5">
    <source>
        <dbReference type="EMBL" id="MCZ0833401.1"/>
    </source>
</evidence>
<dbReference type="SMART" id="SM00530">
    <property type="entry name" value="HTH_XRE"/>
    <property type="match status" value="1"/>
</dbReference>
<dbReference type="PROSITE" id="PS50943">
    <property type="entry name" value="HTH_CROC1"/>
    <property type="match status" value="1"/>
</dbReference>
<accession>A0ABT4I2X0</accession>
<keyword evidence="2 3" id="KW-0802">TPR repeat</keyword>
<dbReference type="Pfam" id="PF13424">
    <property type="entry name" value="TPR_12"/>
    <property type="match status" value="2"/>
</dbReference>
<gene>
    <name evidence="5" type="ORF">O0535_22090</name>
</gene>
<dbReference type="InterPro" id="IPR019734">
    <property type="entry name" value="TPR_rpt"/>
</dbReference>
<proteinExistence type="predicted"/>
<dbReference type="Pfam" id="PF01381">
    <property type="entry name" value="HTH_3"/>
    <property type="match status" value="1"/>
</dbReference>
<comment type="caution">
    <text evidence="5">The sequence shown here is derived from an EMBL/GenBank/DDBJ whole genome shotgun (WGS) entry which is preliminary data.</text>
</comment>
<evidence type="ECO:0000259" key="4">
    <source>
        <dbReference type="PROSITE" id="PS50943"/>
    </source>
</evidence>
<organism evidence="5 6">
    <name type="scientific">Brevibacillus halotolerans</name>
    <dbReference type="NCBI Taxonomy" id="1507437"/>
    <lineage>
        <taxon>Bacteria</taxon>
        <taxon>Bacillati</taxon>
        <taxon>Bacillota</taxon>
        <taxon>Bacilli</taxon>
        <taxon>Bacillales</taxon>
        <taxon>Paenibacillaceae</taxon>
        <taxon>Brevibacillus</taxon>
    </lineage>
</organism>
<dbReference type="SUPFAM" id="SSF48452">
    <property type="entry name" value="TPR-like"/>
    <property type="match status" value="2"/>
</dbReference>
<evidence type="ECO:0000256" key="1">
    <source>
        <dbReference type="ARBA" id="ARBA00022737"/>
    </source>
</evidence>
<feature type="repeat" description="TPR" evidence="3">
    <location>
        <begin position="198"/>
        <end position="231"/>
    </location>
</feature>
<dbReference type="PROSITE" id="PS50005">
    <property type="entry name" value="TPR"/>
    <property type="match status" value="2"/>
</dbReference>
<dbReference type="InterPro" id="IPR001387">
    <property type="entry name" value="Cro/C1-type_HTH"/>
</dbReference>
<dbReference type="Proteomes" id="UP001067708">
    <property type="component" value="Unassembled WGS sequence"/>
</dbReference>
<evidence type="ECO:0000313" key="6">
    <source>
        <dbReference type="Proteomes" id="UP001067708"/>
    </source>
</evidence>